<evidence type="ECO:0000256" key="7">
    <source>
        <dbReference type="ARBA" id="ARBA00023150"/>
    </source>
</evidence>
<evidence type="ECO:0000256" key="3">
    <source>
        <dbReference type="ARBA" id="ARBA00022723"/>
    </source>
</evidence>
<evidence type="ECO:0000313" key="9">
    <source>
        <dbReference type="EMBL" id="GLX85243.1"/>
    </source>
</evidence>
<evidence type="ECO:0000256" key="1">
    <source>
        <dbReference type="ARBA" id="ARBA00022490"/>
    </source>
</evidence>
<keyword evidence="3" id="KW-0479">Metal-binding</keyword>
<dbReference type="RefSeq" id="WP_284297143.1">
    <property type="nucleotide sequence ID" value="NZ_BSSV01000002.1"/>
</dbReference>
<dbReference type="InterPro" id="IPR013482">
    <property type="entry name" value="Molybde_CF_guanTrfase"/>
</dbReference>
<evidence type="ECO:0000256" key="6">
    <source>
        <dbReference type="ARBA" id="ARBA00023134"/>
    </source>
</evidence>
<keyword evidence="7" id="KW-0501">Molybdenum cofactor biosynthesis</keyword>
<dbReference type="EMBL" id="BSSV01000002">
    <property type="protein sequence ID" value="GLX85243.1"/>
    <property type="molecule type" value="Genomic_DNA"/>
</dbReference>
<protein>
    <submittedName>
        <fullName evidence="9">Molybdenum cofactor guanylyltransferase</fullName>
    </submittedName>
</protein>
<feature type="domain" description="MobA-like NTP transferase" evidence="8">
    <location>
        <begin position="9"/>
        <end position="140"/>
    </location>
</feature>
<keyword evidence="9" id="KW-0548">Nucleotidyltransferase</keyword>
<dbReference type="Proteomes" id="UP001157134">
    <property type="component" value="Unassembled WGS sequence"/>
</dbReference>
<sequence>MSTNNACLGVVLAGGLSSRMGQNKAELPRTTEQNMLAYSSALLQDAGASQIVHSINFQSAPTSSEQFADNFENLGPLGGIATTFLKAPHVNGYLFLPVDLPLLTPACLAKIRQVGELSKTACHYDDHFLPLYLPRNAMTELFFSQLLARLQNGLTTGKKDKSLSIKQMLKQIPNTAIALEAKHKQQLFNCNTPEQWREANEQMTIRVS</sequence>
<dbReference type="GO" id="GO:0016779">
    <property type="term" value="F:nucleotidyltransferase activity"/>
    <property type="evidence" value="ECO:0007669"/>
    <property type="project" value="UniProtKB-KW"/>
</dbReference>
<dbReference type="SUPFAM" id="SSF53448">
    <property type="entry name" value="Nucleotide-diphospho-sugar transferases"/>
    <property type="match status" value="1"/>
</dbReference>
<organism evidence="9 10">
    <name type="scientific">Thalassotalea loyana</name>
    <dbReference type="NCBI Taxonomy" id="280483"/>
    <lineage>
        <taxon>Bacteria</taxon>
        <taxon>Pseudomonadati</taxon>
        <taxon>Pseudomonadota</taxon>
        <taxon>Gammaproteobacteria</taxon>
        <taxon>Alteromonadales</taxon>
        <taxon>Colwelliaceae</taxon>
        <taxon>Thalassotalea</taxon>
    </lineage>
</organism>
<proteinExistence type="predicted"/>
<dbReference type="InterPro" id="IPR025877">
    <property type="entry name" value="MobA-like_NTP_Trfase"/>
</dbReference>
<dbReference type="Pfam" id="PF12804">
    <property type="entry name" value="NTP_transf_3"/>
    <property type="match status" value="1"/>
</dbReference>
<dbReference type="CDD" id="cd02503">
    <property type="entry name" value="MobA"/>
    <property type="match status" value="1"/>
</dbReference>
<accession>A0ABQ6HAT9</accession>
<dbReference type="InterPro" id="IPR029044">
    <property type="entry name" value="Nucleotide-diphossugar_trans"/>
</dbReference>
<dbReference type="PANTHER" id="PTHR19136:SF81">
    <property type="entry name" value="MOLYBDENUM COFACTOR GUANYLYLTRANSFERASE"/>
    <property type="match status" value="1"/>
</dbReference>
<evidence type="ECO:0000313" key="10">
    <source>
        <dbReference type="Proteomes" id="UP001157134"/>
    </source>
</evidence>
<dbReference type="Gene3D" id="3.90.550.10">
    <property type="entry name" value="Spore Coat Polysaccharide Biosynthesis Protein SpsA, Chain A"/>
    <property type="match status" value="1"/>
</dbReference>
<keyword evidence="2" id="KW-0808">Transferase</keyword>
<evidence type="ECO:0000259" key="8">
    <source>
        <dbReference type="Pfam" id="PF12804"/>
    </source>
</evidence>
<comment type="caution">
    <text evidence="9">The sequence shown here is derived from an EMBL/GenBank/DDBJ whole genome shotgun (WGS) entry which is preliminary data.</text>
</comment>
<evidence type="ECO:0000256" key="5">
    <source>
        <dbReference type="ARBA" id="ARBA00022842"/>
    </source>
</evidence>
<evidence type="ECO:0000256" key="4">
    <source>
        <dbReference type="ARBA" id="ARBA00022741"/>
    </source>
</evidence>
<reference evidence="9 10" key="1">
    <citation type="submission" date="2023-03" db="EMBL/GenBank/DDBJ databases">
        <title>Thalassotalea loyana LMG 22536T draft genome sequence.</title>
        <authorList>
            <person name="Sawabe T."/>
        </authorList>
    </citation>
    <scope>NUCLEOTIDE SEQUENCE [LARGE SCALE GENOMIC DNA]</scope>
    <source>
        <strain evidence="9 10">LMG 22536</strain>
    </source>
</reference>
<name>A0ABQ6HAT9_9GAMM</name>
<dbReference type="PANTHER" id="PTHR19136">
    <property type="entry name" value="MOLYBDENUM COFACTOR GUANYLYLTRANSFERASE"/>
    <property type="match status" value="1"/>
</dbReference>
<keyword evidence="4" id="KW-0547">Nucleotide-binding</keyword>
<gene>
    <name evidence="9" type="primary">mobA</name>
    <name evidence="9" type="ORF">tloyanaT_14950</name>
</gene>
<keyword evidence="1" id="KW-0963">Cytoplasm</keyword>
<keyword evidence="6" id="KW-0342">GTP-binding</keyword>
<keyword evidence="5" id="KW-0460">Magnesium</keyword>
<keyword evidence="10" id="KW-1185">Reference proteome</keyword>
<evidence type="ECO:0000256" key="2">
    <source>
        <dbReference type="ARBA" id="ARBA00022679"/>
    </source>
</evidence>